<feature type="domain" description="Peptidase S26" evidence="6">
    <location>
        <begin position="22"/>
        <end position="82"/>
    </location>
</feature>
<sequence length="82" mass="9053">MSDLENKKPQEPVATQVENPWVEGVKTIALAAVLAVGIRQFVAEARFIPSGSMEPTLEINDRLIVDKLSYKFTSPQRGDIVV</sequence>
<reference evidence="7" key="1">
    <citation type="submission" date="2020-10" db="EMBL/GenBank/DDBJ databases">
        <authorList>
            <person name="Castelo-Branco R."/>
            <person name="Eusebio N."/>
            <person name="Adriana R."/>
            <person name="Vieira A."/>
            <person name="Brugerolle De Fraissinette N."/>
            <person name="Rezende De Castro R."/>
            <person name="Schneider M.P."/>
            <person name="Vasconcelos V."/>
            <person name="Leao P.N."/>
        </authorList>
    </citation>
    <scope>NUCLEOTIDE SEQUENCE</scope>
    <source>
        <strain evidence="7">LEGE 11480</strain>
    </source>
</reference>
<dbReference type="CDD" id="cd06530">
    <property type="entry name" value="S26_SPase_I"/>
    <property type="match status" value="1"/>
</dbReference>
<dbReference type="RefSeq" id="WP_264327253.1">
    <property type="nucleotide sequence ID" value="NZ_JADEXQ010000105.1"/>
</dbReference>
<dbReference type="PROSITE" id="PS00501">
    <property type="entry name" value="SPASE_I_1"/>
    <property type="match status" value="1"/>
</dbReference>
<comment type="caution">
    <text evidence="7">The sequence shown here is derived from an EMBL/GenBank/DDBJ whole genome shotgun (WGS) entry which is preliminary data.</text>
</comment>
<dbReference type="EC" id="3.4.21.89" evidence="5"/>
<dbReference type="PANTHER" id="PTHR43390">
    <property type="entry name" value="SIGNAL PEPTIDASE I"/>
    <property type="match status" value="1"/>
</dbReference>
<evidence type="ECO:0000256" key="1">
    <source>
        <dbReference type="ARBA" id="ARBA00004401"/>
    </source>
</evidence>
<dbReference type="Proteomes" id="UP000625316">
    <property type="component" value="Unassembled WGS sequence"/>
</dbReference>
<protein>
    <recommendedName>
        <fullName evidence="5">Signal peptidase I</fullName>
        <ecNumber evidence="5">3.4.21.89</ecNumber>
    </recommendedName>
</protein>
<dbReference type="AlphaFoldDB" id="A0A928Z548"/>
<dbReference type="InterPro" id="IPR019533">
    <property type="entry name" value="Peptidase_S26"/>
</dbReference>
<dbReference type="InterPro" id="IPR019756">
    <property type="entry name" value="Pept_S26A_signal_pept_1_Ser-AS"/>
</dbReference>
<dbReference type="GO" id="GO:0009003">
    <property type="term" value="F:signal peptidase activity"/>
    <property type="evidence" value="ECO:0007669"/>
    <property type="project" value="UniProtKB-EC"/>
</dbReference>
<dbReference type="PANTHER" id="PTHR43390:SF1">
    <property type="entry name" value="CHLOROPLAST PROCESSING PEPTIDASE"/>
    <property type="match status" value="1"/>
</dbReference>
<dbReference type="InterPro" id="IPR036286">
    <property type="entry name" value="LexA/Signal_pep-like_sf"/>
</dbReference>
<evidence type="ECO:0000256" key="4">
    <source>
        <dbReference type="ARBA" id="ARBA00022801"/>
    </source>
</evidence>
<accession>A0A928Z548</accession>
<evidence type="ECO:0000313" key="8">
    <source>
        <dbReference type="Proteomes" id="UP000625316"/>
    </source>
</evidence>
<evidence type="ECO:0000256" key="2">
    <source>
        <dbReference type="ARBA" id="ARBA00009370"/>
    </source>
</evidence>
<dbReference type="Pfam" id="PF10502">
    <property type="entry name" value="Peptidase_S26"/>
    <property type="match status" value="1"/>
</dbReference>
<dbReference type="GO" id="GO:0006465">
    <property type="term" value="P:signal peptide processing"/>
    <property type="evidence" value="ECO:0007669"/>
    <property type="project" value="InterPro"/>
</dbReference>
<dbReference type="Gene3D" id="2.10.109.10">
    <property type="entry name" value="Umud Fragment, subunit A"/>
    <property type="match status" value="1"/>
</dbReference>
<name>A0A928Z548_9CYAN</name>
<evidence type="ECO:0000313" key="7">
    <source>
        <dbReference type="EMBL" id="MBE9032434.1"/>
    </source>
</evidence>
<organism evidence="7 8">
    <name type="scientific">Romeriopsis navalis LEGE 11480</name>
    <dbReference type="NCBI Taxonomy" id="2777977"/>
    <lineage>
        <taxon>Bacteria</taxon>
        <taxon>Bacillati</taxon>
        <taxon>Cyanobacteriota</taxon>
        <taxon>Cyanophyceae</taxon>
        <taxon>Leptolyngbyales</taxon>
        <taxon>Leptolyngbyaceae</taxon>
        <taxon>Romeriopsis</taxon>
        <taxon>Romeriopsis navalis</taxon>
    </lineage>
</organism>
<dbReference type="GO" id="GO:0005886">
    <property type="term" value="C:plasma membrane"/>
    <property type="evidence" value="ECO:0007669"/>
    <property type="project" value="UniProtKB-SubCell"/>
</dbReference>
<keyword evidence="8" id="KW-1185">Reference proteome</keyword>
<dbReference type="GO" id="GO:0004252">
    <property type="term" value="F:serine-type endopeptidase activity"/>
    <property type="evidence" value="ECO:0007669"/>
    <property type="project" value="InterPro"/>
</dbReference>
<gene>
    <name evidence="7" type="primary">lepB</name>
    <name evidence="7" type="ORF">IQ266_22100</name>
</gene>
<dbReference type="EMBL" id="JADEXQ010000105">
    <property type="protein sequence ID" value="MBE9032434.1"/>
    <property type="molecule type" value="Genomic_DNA"/>
</dbReference>
<comment type="similarity">
    <text evidence="2 5">Belongs to the peptidase S26 family.</text>
</comment>
<feature type="non-terminal residue" evidence="7">
    <location>
        <position position="82"/>
    </location>
</feature>
<dbReference type="InterPro" id="IPR000223">
    <property type="entry name" value="Pept_S26A_signal_pept_1"/>
</dbReference>
<comment type="subcellular location">
    <subcellularLocation>
        <location evidence="1">Cell membrane</location>
        <topology evidence="1">Single-pass type II membrane protein</topology>
    </subcellularLocation>
    <subcellularLocation>
        <location evidence="5">Membrane</location>
        <topology evidence="5">Single-pass type II membrane protein</topology>
    </subcellularLocation>
</comment>
<evidence type="ECO:0000256" key="3">
    <source>
        <dbReference type="ARBA" id="ARBA00022670"/>
    </source>
</evidence>
<comment type="catalytic activity">
    <reaction evidence="5">
        <text>Cleavage of hydrophobic, N-terminal signal or leader sequences from secreted and periplasmic proteins.</text>
        <dbReference type="EC" id="3.4.21.89"/>
    </reaction>
</comment>
<keyword evidence="4 5" id="KW-0378">Hydrolase</keyword>
<proteinExistence type="inferred from homology"/>
<evidence type="ECO:0000259" key="6">
    <source>
        <dbReference type="Pfam" id="PF10502"/>
    </source>
</evidence>
<dbReference type="SUPFAM" id="SSF51306">
    <property type="entry name" value="LexA/Signal peptidase"/>
    <property type="match status" value="1"/>
</dbReference>
<evidence type="ECO:0000256" key="5">
    <source>
        <dbReference type="RuleBase" id="RU362042"/>
    </source>
</evidence>
<dbReference type="NCBIfam" id="TIGR02227">
    <property type="entry name" value="sigpep_I_bact"/>
    <property type="match status" value="1"/>
</dbReference>
<keyword evidence="3 5" id="KW-0645">Protease</keyword>